<dbReference type="Pfam" id="PF00072">
    <property type="entry name" value="Response_reg"/>
    <property type="match status" value="1"/>
</dbReference>
<dbReference type="InterPro" id="IPR000792">
    <property type="entry name" value="Tscrpt_reg_LuxR_C"/>
</dbReference>
<dbReference type="PANTHER" id="PTHR43214:SF42">
    <property type="entry name" value="TRANSCRIPTIONAL REGULATORY PROTEIN DESR"/>
    <property type="match status" value="1"/>
</dbReference>
<comment type="caution">
    <text evidence="8">The sequence shown here is derived from an EMBL/GenBank/DDBJ whole genome shotgun (WGS) entry which is preliminary data.</text>
</comment>
<reference evidence="8 9" key="1">
    <citation type="submission" date="2024-03" db="EMBL/GenBank/DDBJ databases">
        <title>Mouse gut bacterial collection (mGBC) of GemPharmatech.</title>
        <authorList>
            <person name="He Y."/>
            <person name="Dong L."/>
            <person name="Wu D."/>
            <person name="Gao X."/>
            <person name="Lin Z."/>
        </authorList>
    </citation>
    <scope>NUCLEOTIDE SEQUENCE [LARGE SCALE GENOMIC DNA]</scope>
    <source>
        <strain evidence="8 9">15-30</strain>
    </source>
</reference>
<organism evidence="8 9">
    <name type="scientific">Ligilactobacillus faecis</name>
    <dbReference type="NCBI Taxonomy" id="762833"/>
    <lineage>
        <taxon>Bacteria</taxon>
        <taxon>Bacillati</taxon>
        <taxon>Bacillota</taxon>
        <taxon>Bacilli</taxon>
        <taxon>Lactobacillales</taxon>
        <taxon>Lactobacillaceae</taxon>
        <taxon>Ligilactobacillus</taxon>
    </lineage>
</organism>
<evidence type="ECO:0000256" key="5">
    <source>
        <dbReference type="PROSITE-ProRule" id="PRU00169"/>
    </source>
</evidence>
<dbReference type="RefSeq" id="WP_369943273.1">
    <property type="nucleotide sequence ID" value="NZ_JBCLUF010000051.1"/>
</dbReference>
<dbReference type="SMART" id="SM00448">
    <property type="entry name" value="REC"/>
    <property type="match status" value="1"/>
</dbReference>
<evidence type="ECO:0000256" key="3">
    <source>
        <dbReference type="ARBA" id="ARBA00023125"/>
    </source>
</evidence>
<accession>A0ABV4DSB7</accession>
<dbReference type="InterPro" id="IPR016032">
    <property type="entry name" value="Sig_transdc_resp-reg_C-effctor"/>
</dbReference>
<keyword evidence="1 5" id="KW-0597">Phosphoprotein</keyword>
<dbReference type="InterPro" id="IPR011006">
    <property type="entry name" value="CheY-like_superfamily"/>
</dbReference>
<dbReference type="Proteomes" id="UP001565236">
    <property type="component" value="Unassembled WGS sequence"/>
</dbReference>
<gene>
    <name evidence="8" type="ORF">AALT52_09870</name>
</gene>
<dbReference type="SUPFAM" id="SSF52172">
    <property type="entry name" value="CheY-like"/>
    <property type="match status" value="1"/>
</dbReference>
<dbReference type="InterPro" id="IPR039420">
    <property type="entry name" value="WalR-like"/>
</dbReference>
<sequence>MITIYLAEDQVMIAQALQTLLDLEADLKVLGVANDGQQALKDILELKPDIALLDIEMPHLNGLDVATQLRESVWSGKVIVLTTFARKEYFAKAVKNEVAGYLLKDSPSVDLIQTIKTVFNGQTVYESRLVKGMFTKEECPLTKRELQILSALQTSSNTQQIAQKVYLAEGTIRNYISAILSKTGTSSRLEAVLLAKENGWI</sequence>
<dbReference type="Gene3D" id="3.40.50.2300">
    <property type="match status" value="1"/>
</dbReference>
<evidence type="ECO:0000313" key="8">
    <source>
        <dbReference type="EMBL" id="MEY8663169.1"/>
    </source>
</evidence>
<evidence type="ECO:0000259" key="6">
    <source>
        <dbReference type="PROSITE" id="PS50043"/>
    </source>
</evidence>
<keyword evidence="9" id="KW-1185">Reference proteome</keyword>
<dbReference type="PROSITE" id="PS50110">
    <property type="entry name" value="RESPONSE_REGULATORY"/>
    <property type="match status" value="1"/>
</dbReference>
<keyword evidence="2" id="KW-0805">Transcription regulation</keyword>
<keyword evidence="4" id="KW-0804">Transcription</keyword>
<dbReference type="PROSITE" id="PS50043">
    <property type="entry name" value="HTH_LUXR_2"/>
    <property type="match status" value="1"/>
</dbReference>
<evidence type="ECO:0000256" key="4">
    <source>
        <dbReference type="ARBA" id="ARBA00023163"/>
    </source>
</evidence>
<feature type="domain" description="Response regulatory" evidence="7">
    <location>
        <begin position="3"/>
        <end position="119"/>
    </location>
</feature>
<dbReference type="SMART" id="SM00421">
    <property type="entry name" value="HTH_LUXR"/>
    <property type="match status" value="1"/>
</dbReference>
<keyword evidence="3" id="KW-0238">DNA-binding</keyword>
<evidence type="ECO:0000256" key="1">
    <source>
        <dbReference type="ARBA" id="ARBA00022553"/>
    </source>
</evidence>
<dbReference type="SUPFAM" id="SSF46894">
    <property type="entry name" value="C-terminal effector domain of the bipartite response regulators"/>
    <property type="match status" value="1"/>
</dbReference>
<feature type="domain" description="HTH luxR-type" evidence="6">
    <location>
        <begin position="134"/>
        <end position="199"/>
    </location>
</feature>
<proteinExistence type="predicted"/>
<dbReference type="PRINTS" id="PR00038">
    <property type="entry name" value="HTHLUXR"/>
</dbReference>
<feature type="modified residue" description="4-aspartylphosphate" evidence="5">
    <location>
        <position position="54"/>
    </location>
</feature>
<evidence type="ECO:0000313" key="9">
    <source>
        <dbReference type="Proteomes" id="UP001565236"/>
    </source>
</evidence>
<dbReference type="PANTHER" id="PTHR43214">
    <property type="entry name" value="TWO-COMPONENT RESPONSE REGULATOR"/>
    <property type="match status" value="1"/>
</dbReference>
<dbReference type="InterPro" id="IPR001789">
    <property type="entry name" value="Sig_transdc_resp-reg_receiver"/>
</dbReference>
<protein>
    <submittedName>
        <fullName evidence="8">Response regulator transcription factor</fullName>
    </submittedName>
</protein>
<dbReference type="Pfam" id="PF00196">
    <property type="entry name" value="GerE"/>
    <property type="match status" value="1"/>
</dbReference>
<evidence type="ECO:0000256" key="2">
    <source>
        <dbReference type="ARBA" id="ARBA00023015"/>
    </source>
</evidence>
<name>A0ABV4DSB7_9LACO</name>
<dbReference type="EMBL" id="JBCLUF010000051">
    <property type="protein sequence ID" value="MEY8663169.1"/>
    <property type="molecule type" value="Genomic_DNA"/>
</dbReference>
<evidence type="ECO:0000259" key="7">
    <source>
        <dbReference type="PROSITE" id="PS50110"/>
    </source>
</evidence>